<keyword evidence="3" id="KW-1185">Reference proteome</keyword>
<gene>
    <name evidence="2" type="ORF">AAFF_G00387550</name>
</gene>
<comment type="caution">
    <text evidence="2">The sequence shown here is derived from an EMBL/GenBank/DDBJ whole genome shotgun (WGS) entry which is preliminary data.</text>
</comment>
<dbReference type="Proteomes" id="UP001221898">
    <property type="component" value="Unassembled WGS sequence"/>
</dbReference>
<name>A0AAD7WLI0_9TELE</name>
<dbReference type="EMBL" id="JAINUG010000072">
    <property type="protein sequence ID" value="KAJ8401173.1"/>
    <property type="molecule type" value="Genomic_DNA"/>
</dbReference>
<evidence type="ECO:0000313" key="2">
    <source>
        <dbReference type="EMBL" id="KAJ8401173.1"/>
    </source>
</evidence>
<reference evidence="2" key="1">
    <citation type="journal article" date="2023" name="Science">
        <title>Genome structures resolve the early diversification of teleost fishes.</title>
        <authorList>
            <person name="Parey E."/>
            <person name="Louis A."/>
            <person name="Montfort J."/>
            <person name="Bouchez O."/>
            <person name="Roques C."/>
            <person name="Iampietro C."/>
            <person name="Lluch J."/>
            <person name="Castinel A."/>
            <person name="Donnadieu C."/>
            <person name="Desvignes T."/>
            <person name="Floi Bucao C."/>
            <person name="Jouanno E."/>
            <person name="Wen M."/>
            <person name="Mejri S."/>
            <person name="Dirks R."/>
            <person name="Jansen H."/>
            <person name="Henkel C."/>
            <person name="Chen W.J."/>
            <person name="Zahm M."/>
            <person name="Cabau C."/>
            <person name="Klopp C."/>
            <person name="Thompson A.W."/>
            <person name="Robinson-Rechavi M."/>
            <person name="Braasch I."/>
            <person name="Lecointre G."/>
            <person name="Bobe J."/>
            <person name="Postlethwait J.H."/>
            <person name="Berthelot C."/>
            <person name="Roest Crollius H."/>
            <person name="Guiguen Y."/>
        </authorList>
    </citation>
    <scope>NUCLEOTIDE SEQUENCE</scope>
    <source>
        <strain evidence="2">NC1722</strain>
    </source>
</reference>
<accession>A0AAD7WLI0</accession>
<proteinExistence type="predicted"/>
<dbReference type="AlphaFoldDB" id="A0AAD7WLI0"/>
<evidence type="ECO:0000256" key="1">
    <source>
        <dbReference type="SAM" id="MobiDB-lite"/>
    </source>
</evidence>
<evidence type="ECO:0000313" key="3">
    <source>
        <dbReference type="Proteomes" id="UP001221898"/>
    </source>
</evidence>
<feature type="region of interest" description="Disordered" evidence="1">
    <location>
        <begin position="51"/>
        <end position="70"/>
    </location>
</feature>
<organism evidence="2 3">
    <name type="scientific">Aldrovandia affinis</name>
    <dbReference type="NCBI Taxonomy" id="143900"/>
    <lineage>
        <taxon>Eukaryota</taxon>
        <taxon>Metazoa</taxon>
        <taxon>Chordata</taxon>
        <taxon>Craniata</taxon>
        <taxon>Vertebrata</taxon>
        <taxon>Euteleostomi</taxon>
        <taxon>Actinopterygii</taxon>
        <taxon>Neopterygii</taxon>
        <taxon>Teleostei</taxon>
        <taxon>Notacanthiformes</taxon>
        <taxon>Halosauridae</taxon>
        <taxon>Aldrovandia</taxon>
    </lineage>
</organism>
<sequence>MAGTYHGVHGDSLVCLTQWFPGCESEALRVSEELFKSASQSEERLRANVARLRPTRAERSPRRRSVGHVSLPGADAPGSARCLLVDWLDLVPACGAAGCASVPPPELISSSAGVRCPRLCRAHPLQVWDT</sequence>
<protein>
    <submittedName>
        <fullName evidence="2">Uncharacterized protein</fullName>
    </submittedName>
</protein>